<dbReference type="InterPro" id="IPR014320">
    <property type="entry name" value="Phageshock_PspC"/>
</dbReference>
<evidence type="ECO:0000313" key="8">
    <source>
        <dbReference type="EMBL" id="CAH0540453.1"/>
    </source>
</evidence>
<comment type="caution">
    <text evidence="8">The sequence shown here is derived from an EMBL/GenBank/DDBJ whole genome shotgun (WGS) entry which is preliminary data.</text>
</comment>
<dbReference type="InterPro" id="IPR007168">
    <property type="entry name" value="Phageshock_PspC_N"/>
</dbReference>
<evidence type="ECO:0000256" key="2">
    <source>
        <dbReference type="ARBA" id="ARBA00022475"/>
    </source>
</evidence>
<sequence>MSKALYRDTVNGKISGVCAGLANYFGLEVWIVRILFISAAVLGGLFLVVLAYIAMTLMLDKQPTEYAESIKTKQEHVLKSKPWQKGQTPTDLLDTLSADLDKMELQLRGIEAYVTSEAFKVDKEFSKL</sequence>
<name>A0ABM9A5J6_9VIBR</name>
<reference evidence="8" key="1">
    <citation type="submission" date="2021-11" db="EMBL/GenBank/DDBJ databases">
        <authorList>
            <person name="Rodrigo-Torres L."/>
            <person name="Arahal R. D."/>
            <person name="Lucena T."/>
        </authorList>
    </citation>
    <scope>NUCLEOTIDE SEQUENCE</scope>
    <source>
        <strain evidence="8">CECT 7928</strain>
    </source>
</reference>
<dbReference type="NCBIfam" id="TIGR02978">
    <property type="entry name" value="phageshock_pspC"/>
    <property type="match status" value="1"/>
</dbReference>
<feature type="transmembrane region" description="Helical" evidence="6">
    <location>
        <begin position="30"/>
        <end position="53"/>
    </location>
</feature>
<evidence type="ECO:0000256" key="3">
    <source>
        <dbReference type="ARBA" id="ARBA00022692"/>
    </source>
</evidence>
<keyword evidence="4 6" id="KW-1133">Transmembrane helix</keyword>
<dbReference type="RefSeq" id="WP_237362391.1">
    <property type="nucleotide sequence ID" value="NZ_CAKLDM010000002.1"/>
</dbReference>
<keyword evidence="3 6" id="KW-0812">Transmembrane</keyword>
<keyword evidence="9" id="KW-1185">Reference proteome</keyword>
<feature type="domain" description="Phage shock protein PspC N-terminal" evidence="7">
    <location>
        <begin position="3"/>
        <end position="61"/>
    </location>
</feature>
<dbReference type="Proteomes" id="UP000838748">
    <property type="component" value="Unassembled WGS sequence"/>
</dbReference>
<evidence type="ECO:0000256" key="4">
    <source>
        <dbReference type="ARBA" id="ARBA00022989"/>
    </source>
</evidence>
<dbReference type="PANTHER" id="PTHR33885:SF3">
    <property type="entry name" value="PHAGE SHOCK PROTEIN C"/>
    <property type="match status" value="1"/>
</dbReference>
<dbReference type="InterPro" id="IPR052027">
    <property type="entry name" value="PspC"/>
</dbReference>
<accession>A0ABM9A5J6</accession>
<evidence type="ECO:0000259" key="7">
    <source>
        <dbReference type="Pfam" id="PF04024"/>
    </source>
</evidence>
<keyword evidence="5 6" id="KW-0472">Membrane</keyword>
<dbReference type="EMBL" id="CAKLDM010000002">
    <property type="protein sequence ID" value="CAH0540453.1"/>
    <property type="molecule type" value="Genomic_DNA"/>
</dbReference>
<evidence type="ECO:0000256" key="1">
    <source>
        <dbReference type="ARBA" id="ARBA00004162"/>
    </source>
</evidence>
<organism evidence="8 9">
    <name type="scientific">Vibrio marisflavi CECT 7928</name>
    <dbReference type="NCBI Taxonomy" id="634439"/>
    <lineage>
        <taxon>Bacteria</taxon>
        <taxon>Pseudomonadati</taxon>
        <taxon>Pseudomonadota</taxon>
        <taxon>Gammaproteobacteria</taxon>
        <taxon>Vibrionales</taxon>
        <taxon>Vibrionaceae</taxon>
        <taxon>Vibrio</taxon>
    </lineage>
</organism>
<dbReference type="Pfam" id="PF04024">
    <property type="entry name" value="PspC"/>
    <property type="match status" value="1"/>
</dbReference>
<comment type="subcellular location">
    <subcellularLocation>
        <location evidence="1">Cell membrane</location>
        <topology evidence="1">Single-pass membrane protein</topology>
    </subcellularLocation>
</comment>
<dbReference type="PANTHER" id="PTHR33885">
    <property type="entry name" value="PHAGE SHOCK PROTEIN C"/>
    <property type="match status" value="1"/>
</dbReference>
<evidence type="ECO:0000256" key="5">
    <source>
        <dbReference type="ARBA" id="ARBA00023136"/>
    </source>
</evidence>
<keyword evidence="2" id="KW-1003">Cell membrane</keyword>
<proteinExistence type="predicted"/>
<protein>
    <submittedName>
        <fullName evidence="8">Phage shock protein C</fullName>
    </submittedName>
</protein>
<evidence type="ECO:0000313" key="9">
    <source>
        <dbReference type="Proteomes" id="UP000838748"/>
    </source>
</evidence>
<evidence type="ECO:0000256" key="6">
    <source>
        <dbReference type="SAM" id="Phobius"/>
    </source>
</evidence>
<gene>
    <name evidence="8" type="primary">pspC</name>
    <name evidence="8" type="ORF">VMF7928_02872</name>
</gene>